<dbReference type="SUPFAM" id="SSF160467">
    <property type="entry name" value="PH0987 N-terminal domain-like"/>
    <property type="match status" value="1"/>
</dbReference>
<dbReference type="EMBL" id="FNKD01000001">
    <property type="protein sequence ID" value="SDQ24248.1"/>
    <property type="molecule type" value="Genomic_DNA"/>
</dbReference>
<evidence type="ECO:0000313" key="5">
    <source>
        <dbReference type="EMBL" id="SDQ24248.1"/>
    </source>
</evidence>
<evidence type="ECO:0000256" key="2">
    <source>
        <dbReference type="ARBA" id="ARBA00022801"/>
    </source>
</evidence>
<reference evidence="5 6" key="1">
    <citation type="submission" date="2016-10" db="EMBL/GenBank/DDBJ databases">
        <authorList>
            <person name="de Groot N.N."/>
        </authorList>
    </citation>
    <scope>NUCLEOTIDE SEQUENCE [LARGE SCALE GENOMIC DNA]</scope>
    <source>
        <strain evidence="5 6">CGMCC 1.10449</strain>
    </source>
</reference>
<keyword evidence="3" id="KW-0067">ATP-binding</keyword>
<dbReference type="Gene3D" id="3.30.1360.40">
    <property type="match status" value="1"/>
</dbReference>
<proteinExistence type="predicted"/>
<dbReference type="RefSeq" id="WP_092491928.1">
    <property type="nucleotide sequence ID" value="NZ_FNKD01000001.1"/>
</dbReference>
<name>A0A1H0ZA05_9BACI</name>
<evidence type="ECO:0000256" key="3">
    <source>
        <dbReference type="ARBA" id="ARBA00022840"/>
    </source>
</evidence>
<dbReference type="PANTHER" id="PTHR34698">
    <property type="entry name" value="5-OXOPROLINASE SUBUNIT B"/>
    <property type="match status" value="1"/>
</dbReference>
<dbReference type="GO" id="GO:0016787">
    <property type="term" value="F:hydrolase activity"/>
    <property type="evidence" value="ECO:0007669"/>
    <property type="project" value="UniProtKB-KW"/>
</dbReference>
<dbReference type="InterPro" id="IPR029000">
    <property type="entry name" value="Cyclophilin-like_dom_sf"/>
</dbReference>
<evidence type="ECO:0000313" key="6">
    <source>
        <dbReference type="Proteomes" id="UP000199444"/>
    </source>
</evidence>
<sequence>MHFTLHAIGDSAVKVDFADGVSPELNREIQLFCSKIGCAAIPGIVEWVPAFDSVTIYYRPQCLNYTEVCDKIYQINRMNIDRIECKSRLISIPIVYGGKYGPDLGRVAESNNLSENEIIRIHCEQEYLVYMLGFLPGFPYLGGLDKRIATPRLDEPRAKTVAGSVGIAHEQTGIYPIDSPGGWNIIGKTPLTLFDSEKEDAFLFRAGDRVKFYEVSDSEIDKQVESGEFVVEEADDGSTD</sequence>
<dbReference type="SUPFAM" id="SSF50891">
    <property type="entry name" value="Cyclophilin-like"/>
    <property type="match status" value="1"/>
</dbReference>
<dbReference type="PANTHER" id="PTHR34698:SF2">
    <property type="entry name" value="5-OXOPROLINASE SUBUNIT B"/>
    <property type="match status" value="1"/>
</dbReference>
<feature type="domain" description="Carboxyltransferase" evidence="4">
    <location>
        <begin position="3"/>
        <end position="204"/>
    </location>
</feature>
<evidence type="ECO:0000259" key="4">
    <source>
        <dbReference type="SMART" id="SM00796"/>
    </source>
</evidence>
<dbReference type="Pfam" id="PF02682">
    <property type="entry name" value="CT_C_D"/>
    <property type="match status" value="1"/>
</dbReference>
<evidence type="ECO:0000256" key="1">
    <source>
        <dbReference type="ARBA" id="ARBA00022741"/>
    </source>
</evidence>
<dbReference type="InterPro" id="IPR003833">
    <property type="entry name" value="CT_C_D"/>
</dbReference>
<dbReference type="InterPro" id="IPR010016">
    <property type="entry name" value="PxpB"/>
</dbReference>
<dbReference type="NCBIfam" id="TIGR00370">
    <property type="entry name" value="5-oxoprolinase subunit PxpB"/>
    <property type="match status" value="1"/>
</dbReference>
<dbReference type="STRING" id="553311.SAMN05216231_1108"/>
<protein>
    <submittedName>
        <fullName evidence="5">Inhibitor of KinA</fullName>
    </submittedName>
</protein>
<dbReference type="Proteomes" id="UP000199444">
    <property type="component" value="Unassembled WGS sequence"/>
</dbReference>
<dbReference type="AlphaFoldDB" id="A0A1H0ZA05"/>
<dbReference type="GO" id="GO:0005524">
    <property type="term" value="F:ATP binding"/>
    <property type="evidence" value="ECO:0007669"/>
    <property type="project" value="UniProtKB-KW"/>
</dbReference>
<organism evidence="5 6">
    <name type="scientific">Virgibacillus salinus</name>
    <dbReference type="NCBI Taxonomy" id="553311"/>
    <lineage>
        <taxon>Bacteria</taxon>
        <taxon>Bacillati</taxon>
        <taxon>Bacillota</taxon>
        <taxon>Bacilli</taxon>
        <taxon>Bacillales</taxon>
        <taxon>Bacillaceae</taxon>
        <taxon>Virgibacillus</taxon>
    </lineage>
</organism>
<dbReference type="SMART" id="SM00796">
    <property type="entry name" value="AHS1"/>
    <property type="match status" value="1"/>
</dbReference>
<keyword evidence="6" id="KW-1185">Reference proteome</keyword>
<keyword evidence="2" id="KW-0378">Hydrolase</keyword>
<keyword evidence="1" id="KW-0547">Nucleotide-binding</keyword>
<gene>
    <name evidence="5" type="ORF">SAMN05216231_1108</name>
</gene>
<dbReference type="Gene3D" id="2.40.100.10">
    <property type="entry name" value="Cyclophilin-like"/>
    <property type="match status" value="1"/>
</dbReference>
<accession>A0A1H0ZA05</accession>